<gene>
    <name evidence="1" type="ORF">C7B43_16345</name>
</gene>
<proteinExistence type="predicted"/>
<evidence type="ECO:0000313" key="2">
    <source>
        <dbReference type="Proteomes" id="UP000242699"/>
    </source>
</evidence>
<reference evidence="1 2" key="1">
    <citation type="journal article" date="2014" name="BMC Genomics">
        <title>Comparison of environmental and isolate Sulfobacillus genomes reveals diverse carbon, sulfur, nitrogen, and hydrogen metabolisms.</title>
        <authorList>
            <person name="Justice N.B."/>
            <person name="Norman A."/>
            <person name="Brown C.T."/>
            <person name="Singh A."/>
            <person name="Thomas B.C."/>
            <person name="Banfield J.F."/>
        </authorList>
    </citation>
    <scope>NUCLEOTIDE SEQUENCE [LARGE SCALE GENOMIC DNA]</scope>
    <source>
        <strain evidence="1">AMDSBA1</strain>
    </source>
</reference>
<comment type="caution">
    <text evidence="1">The sequence shown here is derived from an EMBL/GenBank/DDBJ whole genome shotgun (WGS) entry which is preliminary data.</text>
</comment>
<evidence type="ECO:0000313" key="1">
    <source>
        <dbReference type="EMBL" id="PSR25685.1"/>
    </source>
</evidence>
<name>A0A2T2WTW2_9FIRM</name>
<protein>
    <submittedName>
        <fullName evidence="1">Uncharacterized protein</fullName>
    </submittedName>
</protein>
<dbReference type="EMBL" id="PXYT01000051">
    <property type="protein sequence ID" value="PSR25685.1"/>
    <property type="molecule type" value="Genomic_DNA"/>
</dbReference>
<dbReference type="Proteomes" id="UP000242699">
    <property type="component" value="Unassembled WGS sequence"/>
</dbReference>
<sequence length="62" mass="6889">MDSGRGLAKQTKFRERPLPQRITMAVESPTVLPGNSYVLKPIWRQILPSAGTQGLLDRVAKN</sequence>
<organism evidence="1 2">
    <name type="scientific">Sulfobacillus benefaciens</name>
    <dbReference type="NCBI Taxonomy" id="453960"/>
    <lineage>
        <taxon>Bacteria</taxon>
        <taxon>Bacillati</taxon>
        <taxon>Bacillota</taxon>
        <taxon>Clostridia</taxon>
        <taxon>Eubacteriales</taxon>
        <taxon>Clostridiales Family XVII. Incertae Sedis</taxon>
        <taxon>Sulfobacillus</taxon>
    </lineage>
</organism>
<accession>A0A2T2WTW2</accession>
<dbReference type="AlphaFoldDB" id="A0A2T2WTW2"/>